<comment type="caution">
    <text evidence="4">The sequence shown here is derived from an EMBL/GenBank/DDBJ whole genome shotgun (WGS) entry which is preliminary data.</text>
</comment>
<sequence>MENRNNIEFWIFDEKLINIAKENDQEALKQMMHLHPEQREVIENAFLLLQNMKVEEAVVSDLQVERSLKGFWDRVDRRKNRRRLYWISTACAACISVILVVSSLLLIGRDYVGNKEEVLALLDSIQSTSNEILIISGGLRTTIPNNEVINQTAQGDFVVGTEKKMKFSDLQGEMIQLVVPVGKRTAIRFNDGTVAWLNAGSKLLYPKTFLEDRRDIYIEGETYLEVEKDQSRPFFVHTKDFDVSVLGTKFNVSAYKEDLQKSVVLVEGSVEVGSDNNKYKLIPKEGFFYAKNSSVVKKVDTYAYTCWKDGIMQIQNEPLEHIFTRLEKYYGVKIIFDSSVSKKKYIGNLNLYDSISEVLHNLSHSTPFTFEYNKETNVVKVYQKKKRYSK</sequence>
<keyword evidence="1" id="KW-0812">Transmembrane</keyword>
<dbReference type="GeneID" id="69501505"/>
<feature type="domain" description="FecR protein" evidence="2">
    <location>
        <begin position="178"/>
        <end position="271"/>
    </location>
</feature>
<evidence type="ECO:0000259" key="3">
    <source>
        <dbReference type="Pfam" id="PF16344"/>
    </source>
</evidence>
<feature type="transmembrane region" description="Helical" evidence="1">
    <location>
        <begin position="84"/>
        <end position="107"/>
    </location>
</feature>
<keyword evidence="1" id="KW-1133">Transmembrane helix</keyword>
<dbReference type="Pfam" id="PF04773">
    <property type="entry name" value="FecR"/>
    <property type="match status" value="1"/>
</dbReference>
<evidence type="ECO:0000313" key="5">
    <source>
        <dbReference type="Proteomes" id="UP000284379"/>
    </source>
</evidence>
<dbReference type="Proteomes" id="UP000284379">
    <property type="component" value="Unassembled WGS sequence"/>
</dbReference>
<proteinExistence type="predicted"/>
<keyword evidence="1" id="KW-0472">Membrane</keyword>
<reference evidence="4 5" key="1">
    <citation type="submission" date="2018-08" db="EMBL/GenBank/DDBJ databases">
        <title>A genome reference for cultivated species of the human gut microbiota.</title>
        <authorList>
            <person name="Zou Y."/>
            <person name="Xue W."/>
            <person name="Luo G."/>
        </authorList>
    </citation>
    <scope>NUCLEOTIDE SEQUENCE [LARGE SCALE GENOMIC DNA]</scope>
    <source>
        <strain evidence="4 5">AM40-30BH</strain>
    </source>
</reference>
<accession>A0A413VJI6</accession>
<evidence type="ECO:0000259" key="2">
    <source>
        <dbReference type="Pfam" id="PF04773"/>
    </source>
</evidence>
<dbReference type="Gene3D" id="3.55.50.30">
    <property type="match status" value="1"/>
</dbReference>
<dbReference type="AlphaFoldDB" id="A0A413VJI6"/>
<protein>
    <submittedName>
        <fullName evidence="4">FecR family protein</fullName>
    </submittedName>
</protein>
<dbReference type="Pfam" id="PF16344">
    <property type="entry name" value="FecR_C"/>
    <property type="match status" value="1"/>
</dbReference>
<name>A0A413VJI6_9BACE</name>
<dbReference type="FunFam" id="2.60.120.1440:FF:000001">
    <property type="entry name" value="Putative anti-sigma factor"/>
    <property type="match status" value="1"/>
</dbReference>
<dbReference type="EMBL" id="QSGO01000014">
    <property type="protein sequence ID" value="RHB33741.1"/>
    <property type="molecule type" value="Genomic_DNA"/>
</dbReference>
<dbReference type="InterPro" id="IPR012373">
    <property type="entry name" value="Ferrdict_sens_TM"/>
</dbReference>
<gene>
    <name evidence="4" type="ORF">DW888_15475</name>
</gene>
<dbReference type="Gene3D" id="2.60.120.1440">
    <property type="match status" value="1"/>
</dbReference>
<organism evidence="4 5">
    <name type="scientific">Bacteroides nordii</name>
    <dbReference type="NCBI Taxonomy" id="291645"/>
    <lineage>
        <taxon>Bacteria</taxon>
        <taxon>Pseudomonadati</taxon>
        <taxon>Bacteroidota</taxon>
        <taxon>Bacteroidia</taxon>
        <taxon>Bacteroidales</taxon>
        <taxon>Bacteroidaceae</taxon>
        <taxon>Bacteroides</taxon>
    </lineage>
</organism>
<evidence type="ECO:0000313" key="4">
    <source>
        <dbReference type="EMBL" id="RHB33741.1"/>
    </source>
</evidence>
<dbReference type="PANTHER" id="PTHR30273:SF2">
    <property type="entry name" value="PROTEIN FECR"/>
    <property type="match status" value="1"/>
</dbReference>
<dbReference type="GO" id="GO:0016989">
    <property type="term" value="F:sigma factor antagonist activity"/>
    <property type="evidence" value="ECO:0007669"/>
    <property type="project" value="TreeGrafter"/>
</dbReference>
<evidence type="ECO:0000256" key="1">
    <source>
        <dbReference type="SAM" id="Phobius"/>
    </source>
</evidence>
<dbReference type="InterPro" id="IPR006860">
    <property type="entry name" value="FecR"/>
</dbReference>
<dbReference type="InterPro" id="IPR032508">
    <property type="entry name" value="FecR_C"/>
</dbReference>
<feature type="domain" description="Protein FecR C-terminal" evidence="3">
    <location>
        <begin position="314"/>
        <end position="378"/>
    </location>
</feature>
<dbReference type="RefSeq" id="WP_002561813.1">
    <property type="nucleotide sequence ID" value="NZ_CABJFV010000014.1"/>
</dbReference>
<dbReference type="PANTHER" id="PTHR30273">
    <property type="entry name" value="PERIPLASMIC SIGNAL SENSOR AND SIGMA FACTOR ACTIVATOR FECR-RELATED"/>
    <property type="match status" value="1"/>
</dbReference>